<protein>
    <submittedName>
        <fullName evidence="1">Uncharacterized protein</fullName>
    </submittedName>
</protein>
<dbReference type="Proteomes" id="UP000557717">
    <property type="component" value="Unassembled WGS sequence"/>
</dbReference>
<name>A0A840V5W7_9BACT</name>
<organism evidence="1 2">
    <name type="scientific">Haloferula luteola</name>
    <dbReference type="NCBI Taxonomy" id="595692"/>
    <lineage>
        <taxon>Bacteria</taxon>
        <taxon>Pseudomonadati</taxon>
        <taxon>Verrucomicrobiota</taxon>
        <taxon>Verrucomicrobiia</taxon>
        <taxon>Verrucomicrobiales</taxon>
        <taxon>Verrucomicrobiaceae</taxon>
        <taxon>Haloferula</taxon>
    </lineage>
</organism>
<dbReference type="EMBL" id="JACHFD010000025">
    <property type="protein sequence ID" value="MBB5353415.1"/>
    <property type="molecule type" value="Genomic_DNA"/>
</dbReference>
<accession>A0A840V5W7</accession>
<evidence type="ECO:0000313" key="1">
    <source>
        <dbReference type="EMBL" id="MBB5353415.1"/>
    </source>
</evidence>
<dbReference type="AlphaFoldDB" id="A0A840V5W7"/>
<comment type="caution">
    <text evidence="1">The sequence shown here is derived from an EMBL/GenBank/DDBJ whole genome shotgun (WGS) entry which is preliminary data.</text>
</comment>
<sequence length="37" mass="3910">MVSPIERMLVVITTLLDPDLHDALEVAGLYPAGGTSN</sequence>
<evidence type="ECO:0000313" key="2">
    <source>
        <dbReference type="Proteomes" id="UP000557717"/>
    </source>
</evidence>
<gene>
    <name evidence="1" type="ORF">HNR46_003672</name>
</gene>
<proteinExistence type="predicted"/>
<keyword evidence="2" id="KW-1185">Reference proteome</keyword>
<reference evidence="1 2" key="1">
    <citation type="submission" date="2020-08" db="EMBL/GenBank/DDBJ databases">
        <title>Genomic Encyclopedia of Type Strains, Phase IV (KMG-IV): sequencing the most valuable type-strain genomes for metagenomic binning, comparative biology and taxonomic classification.</title>
        <authorList>
            <person name="Goeker M."/>
        </authorList>
    </citation>
    <scope>NUCLEOTIDE SEQUENCE [LARGE SCALE GENOMIC DNA]</scope>
    <source>
        <strain evidence="1 2">YC6886</strain>
    </source>
</reference>